<keyword evidence="4 6" id="KW-1133">Transmembrane helix</keyword>
<organism evidence="7 8">
    <name type="scientific">Paraburkholderia saeva</name>
    <dbReference type="NCBI Taxonomy" id="2777537"/>
    <lineage>
        <taxon>Bacteria</taxon>
        <taxon>Pseudomonadati</taxon>
        <taxon>Pseudomonadota</taxon>
        <taxon>Betaproteobacteria</taxon>
        <taxon>Burkholderiales</taxon>
        <taxon>Burkholderiaceae</taxon>
        <taxon>Paraburkholderia</taxon>
    </lineage>
</organism>
<comment type="subcellular location">
    <subcellularLocation>
        <location evidence="1">Cell membrane</location>
        <topology evidence="1">Multi-pass membrane protein</topology>
    </subcellularLocation>
</comment>
<evidence type="ECO:0000256" key="2">
    <source>
        <dbReference type="ARBA" id="ARBA00022475"/>
    </source>
</evidence>
<dbReference type="AlphaFoldDB" id="A0A9N8X1A7"/>
<dbReference type="PANTHER" id="PTHR39087">
    <property type="entry name" value="UPF0104 MEMBRANE PROTEIN MJ1595"/>
    <property type="match status" value="1"/>
</dbReference>
<evidence type="ECO:0000256" key="5">
    <source>
        <dbReference type="ARBA" id="ARBA00023136"/>
    </source>
</evidence>
<evidence type="ECO:0000256" key="1">
    <source>
        <dbReference type="ARBA" id="ARBA00004651"/>
    </source>
</evidence>
<evidence type="ECO:0000313" key="7">
    <source>
        <dbReference type="EMBL" id="CAG4898460.1"/>
    </source>
</evidence>
<dbReference type="PANTHER" id="PTHR39087:SF2">
    <property type="entry name" value="UPF0104 MEMBRANE PROTEIN MJ1595"/>
    <property type="match status" value="1"/>
</dbReference>
<keyword evidence="8" id="KW-1185">Reference proteome</keyword>
<keyword evidence="5 6" id="KW-0472">Membrane</keyword>
<dbReference type="Proteomes" id="UP000789704">
    <property type="component" value="Unassembled WGS sequence"/>
</dbReference>
<dbReference type="NCBIfam" id="TIGR03476">
    <property type="entry name" value="HpnL"/>
    <property type="match status" value="1"/>
</dbReference>
<proteinExistence type="predicted"/>
<sequence>MACCRRFRMSDDNLSAARRTSLTKHLGRITALAGLLISLALVWREHPGTVFGLMREAGVGLVLAGLVHVLPMLANARDWQTLIRGTRRPRFTQMLRLVWIRESVNSMLPVARVGGEIVSFRILRRWGVKSSVAVASLVVDMQLTVISQLMFTMVGIGFLFAHAQSGTLRLASDLAWGVVVLAPLLVLFAMVQHASPFERITRMLNRVTSGKLAAMTGESAQIDRGIKHIWRQRATVLRYLFFWQTLQCIATSLEIWIALYFLHAPVSFAEAVVIESLIQAVSSAAFFVPGGLGVQEGGFILIGGALGLDPATCLALAGARRIRDLLVFIPGLIAWQFAESAPEARARAWSRVSRRNDPDRQVTGS</sequence>
<feature type="transmembrane region" description="Helical" evidence="6">
    <location>
        <begin position="56"/>
        <end position="74"/>
    </location>
</feature>
<name>A0A9N8X1A7_9BURK</name>
<dbReference type="Pfam" id="PF03706">
    <property type="entry name" value="LPG_synthase_TM"/>
    <property type="match status" value="1"/>
</dbReference>
<keyword evidence="3 6" id="KW-0812">Transmembrane</keyword>
<evidence type="ECO:0000256" key="6">
    <source>
        <dbReference type="SAM" id="Phobius"/>
    </source>
</evidence>
<dbReference type="EMBL" id="CAJQZC010000004">
    <property type="protein sequence ID" value="CAG4898460.1"/>
    <property type="molecule type" value="Genomic_DNA"/>
</dbReference>
<gene>
    <name evidence="7" type="ORF">LMG31841_02622</name>
</gene>
<protein>
    <recommendedName>
        <fullName evidence="9">TIGR00374 family protein</fullName>
    </recommendedName>
</protein>
<feature type="transmembrane region" description="Helical" evidence="6">
    <location>
        <begin position="299"/>
        <end position="319"/>
    </location>
</feature>
<feature type="transmembrane region" description="Helical" evidence="6">
    <location>
        <begin position="240"/>
        <end position="262"/>
    </location>
</feature>
<feature type="transmembrane region" description="Helical" evidence="6">
    <location>
        <begin position="132"/>
        <end position="162"/>
    </location>
</feature>
<dbReference type="GO" id="GO:0005886">
    <property type="term" value="C:plasma membrane"/>
    <property type="evidence" value="ECO:0007669"/>
    <property type="project" value="UniProtKB-SubCell"/>
</dbReference>
<accession>A0A9N8X1A7</accession>
<dbReference type="InterPro" id="IPR022791">
    <property type="entry name" value="L-PG_synthase/AglD"/>
</dbReference>
<feature type="transmembrane region" description="Helical" evidence="6">
    <location>
        <begin position="174"/>
        <end position="194"/>
    </location>
</feature>
<evidence type="ECO:0000313" key="8">
    <source>
        <dbReference type="Proteomes" id="UP000789704"/>
    </source>
</evidence>
<keyword evidence="2" id="KW-1003">Cell membrane</keyword>
<feature type="transmembrane region" description="Helical" evidence="6">
    <location>
        <begin position="26"/>
        <end position="44"/>
    </location>
</feature>
<evidence type="ECO:0000256" key="3">
    <source>
        <dbReference type="ARBA" id="ARBA00022692"/>
    </source>
</evidence>
<comment type="caution">
    <text evidence="7">The sequence shown here is derived from an EMBL/GenBank/DDBJ whole genome shotgun (WGS) entry which is preliminary data.</text>
</comment>
<evidence type="ECO:0000256" key="4">
    <source>
        <dbReference type="ARBA" id="ARBA00022989"/>
    </source>
</evidence>
<evidence type="ECO:0008006" key="9">
    <source>
        <dbReference type="Google" id="ProtNLM"/>
    </source>
</evidence>
<reference evidence="7" key="1">
    <citation type="submission" date="2021-04" db="EMBL/GenBank/DDBJ databases">
        <authorList>
            <person name="Vanwijnsberghe S."/>
        </authorList>
    </citation>
    <scope>NUCLEOTIDE SEQUENCE</scope>
    <source>
        <strain evidence="7">LMG 31841</strain>
    </source>
</reference>